<dbReference type="SUPFAM" id="SSF88659">
    <property type="entry name" value="Sigma3 and sigma4 domains of RNA polymerase sigma factors"/>
    <property type="match status" value="1"/>
</dbReference>
<dbReference type="InterPro" id="IPR014284">
    <property type="entry name" value="RNA_pol_sigma-70_dom"/>
</dbReference>
<gene>
    <name evidence="9" type="ORF">SAMN04488109_2400</name>
</gene>
<dbReference type="GO" id="GO:0006352">
    <property type="term" value="P:DNA-templated transcription initiation"/>
    <property type="evidence" value="ECO:0007669"/>
    <property type="project" value="InterPro"/>
</dbReference>
<evidence type="ECO:0000313" key="9">
    <source>
        <dbReference type="EMBL" id="SHG90207.1"/>
    </source>
</evidence>
<dbReference type="InterPro" id="IPR039425">
    <property type="entry name" value="RNA_pol_sigma-70-like"/>
</dbReference>
<evidence type="ECO:0000259" key="8">
    <source>
        <dbReference type="Pfam" id="PF04545"/>
    </source>
</evidence>
<dbReference type="Pfam" id="PF04542">
    <property type="entry name" value="Sigma70_r2"/>
    <property type="match status" value="1"/>
</dbReference>
<dbReference type="InterPro" id="IPR007627">
    <property type="entry name" value="RNA_pol_sigma70_r2"/>
</dbReference>
<evidence type="ECO:0000256" key="3">
    <source>
        <dbReference type="ARBA" id="ARBA00023082"/>
    </source>
</evidence>
<dbReference type="SUPFAM" id="SSF88946">
    <property type="entry name" value="Sigma2 domain of RNA polymerase sigma factors"/>
    <property type="match status" value="1"/>
</dbReference>
<reference evidence="9 10" key="1">
    <citation type="submission" date="2016-11" db="EMBL/GenBank/DDBJ databases">
        <authorList>
            <person name="Jaros S."/>
            <person name="Januszkiewicz K."/>
            <person name="Wedrychowicz H."/>
        </authorList>
    </citation>
    <scope>NUCLEOTIDE SEQUENCE [LARGE SCALE GENOMIC DNA]</scope>
    <source>
        <strain evidence="9 10">DSM 24574</strain>
    </source>
</reference>
<dbReference type="InterPro" id="IPR007630">
    <property type="entry name" value="RNA_pol_sigma70_r4"/>
</dbReference>
<dbReference type="Pfam" id="PF04545">
    <property type="entry name" value="Sigma70_r4"/>
    <property type="match status" value="1"/>
</dbReference>
<dbReference type="InterPro" id="IPR036388">
    <property type="entry name" value="WH-like_DNA-bd_sf"/>
</dbReference>
<comment type="similarity">
    <text evidence="1 6">Belongs to the sigma-70 factor family. ECF subfamily.</text>
</comment>
<proteinExistence type="inferred from homology"/>
<evidence type="ECO:0000256" key="2">
    <source>
        <dbReference type="ARBA" id="ARBA00023015"/>
    </source>
</evidence>
<dbReference type="STRING" id="947013.SAMN04488109_2400"/>
<evidence type="ECO:0000259" key="7">
    <source>
        <dbReference type="Pfam" id="PF04542"/>
    </source>
</evidence>
<dbReference type="PANTHER" id="PTHR43133:SF62">
    <property type="entry name" value="RNA POLYMERASE SIGMA FACTOR SIGZ"/>
    <property type="match status" value="1"/>
</dbReference>
<keyword evidence="10" id="KW-1185">Reference proteome</keyword>
<dbReference type="Proteomes" id="UP000184212">
    <property type="component" value="Unassembled WGS sequence"/>
</dbReference>
<dbReference type="InterPro" id="IPR013325">
    <property type="entry name" value="RNA_pol_sigma_r2"/>
</dbReference>
<evidence type="ECO:0000256" key="1">
    <source>
        <dbReference type="ARBA" id="ARBA00010641"/>
    </source>
</evidence>
<dbReference type="PANTHER" id="PTHR43133">
    <property type="entry name" value="RNA POLYMERASE ECF-TYPE SIGMA FACTO"/>
    <property type="match status" value="1"/>
</dbReference>
<dbReference type="PROSITE" id="PS01063">
    <property type="entry name" value="SIGMA70_ECF"/>
    <property type="match status" value="1"/>
</dbReference>
<keyword evidence="4 6" id="KW-0238">DNA-binding</keyword>
<dbReference type="InterPro" id="IPR000838">
    <property type="entry name" value="RNA_pol_sigma70_ECF_CS"/>
</dbReference>
<keyword evidence="5 6" id="KW-0804">Transcription</keyword>
<evidence type="ECO:0000313" key="10">
    <source>
        <dbReference type="Proteomes" id="UP000184212"/>
    </source>
</evidence>
<organism evidence="9 10">
    <name type="scientific">Chryseolinea serpens</name>
    <dbReference type="NCBI Taxonomy" id="947013"/>
    <lineage>
        <taxon>Bacteria</taxon>
        <taxon>Pseudomonadati</taxon>
        <taxon>Bacteroidota</taxon>
        <taxon>Cytophagia</taxon>
        <taxon>Cytophagales</taxon>
        <taxon>Fulvivirgaceae</taxon>
        <taxon>Chryseolinea</taxon>
    </lineage>
</organism>
<evidence type="ECO:0000256" key="4">
    <source>
        <dbReference type="ARBA" id="ARBA00023125"/>
    </source>
</evidence>
<dbReference type="NCBIfam" id="TIGR02937">
    <property type="entry name" value="sigma70-ECF"/>
    <property type="match status" value="1"/>
</dbReference>
<accession>A0A1M5NL70</accession>
<dbReference type="InterPro" id="IPR013324">
    <property type="entry name" value="RNA_pol_sigma_r3/r4-like"/>
</dbReference>
<dbReference type="CDD" id="cd06171">
    <property type="entry name" value="Sigma70_r4"/>
    <property type="match status" value="1"/>
</dbReference>
<keyword evidence="3 6" id="KW-0731">Sigma factor</keyword>
<name>A0A1M5NL70_9BACT</name>
<dbReference type="GO" id="GO:0003677">
    <property type="term" value="F:DNA binding"/>
    <property type="evidence" value="ECO:0007669"/>
    <property type="project" value="UniProtKB-KW"/>
</dbReference>
<keyword evidence="2 6" id="KW-0805">Transcription regulation</keyword>
<feature type="domain" description="RNA polymerase sigma-70 region 4" evidence="8">
    <location>
        <begin position="131"/>
        <end position="178"/>
    </location>
</feature>
<dbReference type="Gene3D" id="1.10.10.10">
    <property type="entry name" value="Winged helix-like DNA-binding domain superfamily/Winged helix DNA-binding domain"/>
    <property type="match status" value="1"/>
</dbReference>
<dbReference type="GO" id="GO:0016987">
    <property type="term" value="F:sigma factor activity"/>
    <property type="evidence" value="ECO:0007669"/>
    <property type="project" value="UniProtKB-KW"/>
</dbReference>
<protein>
    <recommendedName>
        <fullName evidence="6">RNA polymerase sigma factor</fullName>
    </recommendedName>
</protein>
<dbReference type="AlphaFoldDB" id="A0A1M5NL70"/>
<feature type="domain" description="RNA polymerase sigma-70 region 2" evidence="7">
    <location>
        <begin position="28"/>
        <end position="94"/>
    </location>
</feature>
<evidence type="ECO:0000256" key="6">
    <source>
        <dbReference type="RuleBase" id="RU000716"/>
    </source>
</evidence>
<evidence type="ECO:0000256" key="5">
    <source>
        <dbReference type="ARBA" id="ARBA00023163"/>
    </source>
</evidence>
<sequence length="184" mass="21415">MSPARQHIEESELVSRLRGKDRLALEYLYDHYSGALYGAILRIVRKEDIADEVLQDVFLKIWDKFESYDSTKGKLFTWILNVARNQAIDKTRSREISKEKKTTGIDNVVNRIDRSEYLEQGIDDIGVKDILKNLPEEQRFVVEHLYFKGYTQSELADEHNIPLGTIKTRLRLAMKQLRTTLGVT</sequence>
<dbReference type="EMBL" id="FQWQ01000001">
    <property type="protein sequence ID" value="SHG90207.1"/>
    <property type="molecule type" value="Genomic_DNA"/>
</dbReference>
<dbReference type="Gene3D" id="1.10.1740.10">
    <property type="match status" value="1"/>
</dbReference>